<protein>
    <submittedName>
        <fullName evidence="2">Uncharacterized protein</fullName>
    </submittedName>
</protein>
<feature type="transmembrane region" description="Helical" evidence="1">
    <location>
        <begin position="6"/>
        <end position="29"/>
    </location>
</feature>
<keyword evidence="1" id="KW-0812">Transmembrane</keyword>
<dbReference type="Proteomes" id="UP000245429">
    <property type="component" value="Chromosome"/>
</dbReference>
<name>A0A2U8QVS5_9FLAO</name>
<organism evidence="2 3">
    <name type="scientific">Flavobacterium sediminis</name>
    <dbReference type="NCBI Taxonomy" id="2201181"/>
    <lineage>
        <taxon>Bacteria</taxon>
        <taxon>Pseudomonadati</taxon>
        <taxon>Bacteroidota</taxon>
        <taxon>Flavobacteriia</taxon>
        <taxon>Flavobacteriales</taxon>
        <taxon>Flavobacteriaceae</taxon>
        <taxon>Flavobacterium</taxon>
    </lineage>
</organism>
<reference evidence="2 3" key="1">
    <citation type="submission" date="2018-05" db="EMBL/GenBank/DDBJ databases">
        <title>Flavobacterium sp. MEBiC07310.</title>
        <authorList>
            <person name="Baek K."/>
        </authorList>
    </citation>
    <scope>NUCLEOTIDE SEQUENCE [LARGE SCALE GENOMIC DNA]</scope>
    <source>
        <strain evidence="2 3">MEBiC07310</strain>
    </source>
</reference>
<dbReference type="AlphaFoldDB" id="A0A2U8QVS5"/>
<keyword evidence="1" id="KW-0472">Membrane</keyword>
<keyword evidence="3" id="KW-1185">Reference proteome</keyword>
<dbReference type="KEGG" id="fse:DI487_08485"/>
<keyword evidence="1" id="KW-1133">Transmembrane helix</keyword>
<proteinExistence type="predicted"/>
<sequence length="262" mass="31042">MNEPNSILEFLGILVIMGVVMAVVITLFIEGKEKLSNIQRENKNNSKVFKDSNHLMTKSVNHKDLENYKSQKILIENSFSELDKTKLFINYIFYDFCFNIETAKMFLVESKSQESIIMGLLVFQFESEKLLEKVLKIFFRKKYGFELGEGSYNTYRIDGFKFYIDVHREYNDDNNSYFDILYNDFEDVVDEQNNEVLIAKNFIVYCKDNFPKAIFVLVYDPILEVHFVRRVYEDGKSIMLTKIIDAENYELITFLEEYVLKL</sequence>
<gene>
    <name evidence="2" type="ORF">DI487_08485</name>
</gene>
<accession>A0A2U8QVS5</accession>
<evidence type="ECO:0000256" key="1">
    <source>
        <dbReference type="SAM" id="Phobius"/>
    </source>
</evidence>
<evidence type="ECO:0000313" key="3">
    <source>
        <dbReference type="Proteomes" id="UP000245429"/>
    </source>
</evidence>
<dbReference type="EMBL" id="CP029463">
    <property type="protein sequence ID" value="AWM13895.1"/>
    <property type="molecule type" value="Genomic_DNA"/>
</dbReference>
<dbReference type="RefSeq" id="WP_109569262.1">
    <property type="nucleotide sequence ID" value="NZ_CP029463.1"/>
</dbReference>
<evidence type="ECO:0000313" key="2">
    <source>
        <dbReference type="EMBL" id="AWM13895.1"/>
    </source>
</evidence>